<evidence type="ECO:0000256" key="1">
    <source>
        <dbReference type="SAM" id="MobiDB-lite"/>
    </source>
</evidence>
<reference evidence="2" key="2">
    <citation type="submission" date="2020-08" db="EMBL/GenBank/DDBJ databases">
        <title>Draft Genome Sequence of Cumin Blight Pathogen Alternaria burnsii.</title>
        <authorList>
            <person name="Feng Z."/>
        </authorList>
    </citation>
    <scope>NUCLEOTIDE SEQUENCE</scope>
    <source>
        <strain evidence="2">CBS107.38</strain>
    </source>
</reference>
<name>A0A8H7EKW2_9PLEO</name>
<sequence length="52" mass="5422">MPVLGRTILQSAANIHGGTPTPSRTSDAKEASVLFRPELSALYGKKVPTAVS</sequence>
<organism evidence="2 3">
    <name type="scientific">Alternaria burnsii</name>
    <dbReference type="NCBI Taxonomy" id="1187904"/>
    <lineage>
        <taxon>Eukaryota</taxon>
        <taxon>Fungi</taxon>
        <taxon>Dikarya</taxon>
        <taxon>Ascomycota</taxon>
        <taxon>Pezizomycotina</taxon>
        <taxon>Dothideomycetes</taxon>
        <taxon>Pleosporomycetidae</taxon>
        <taxon>Pleosporales</taxon>
        <taxon>Pleosporineae</taxon>
        <taxon>Pleosporaceae</taxon>
        <taxon>Alternaria</taxon>
        <taxon>Alternaria sect. Alternaria</taxon>
    </lineage>
</organism>
<gene>
    <name evidence="2" type="ORF">GT037_000871</name>
</gene>
<dbReference type="RefSeq" id="XP_038791774.1">
    <property type="nucleotide sequence ID" value="XM_038925918.1"/>
</dbReference>
<dbReference type="AlphaFoldDB" id="A0A8H7EKW2"/>
<evidence type="ECO:0000313" key="3">
    <source>
        <dbReference type="Proteomes" id="UP000596902"/>
    </source>
</evidence>
<dbReference type="Proteomes" id="UP000596902">
    <property type="component" value="Unassembled WGS sequence"/>
</dbReference>
<protein>
    <submittedName>
        <fullName evidence="2">Uncharacterized protein</fullName>
    </submittedName>
</protein>
<comment type="caution">
    <text evidence="2">The sequence shown here is derived from an EMBL/GenBank/DDBJ whole genome shotgun (WGS) entry which is preliminary data.</text>
</comment>
<feature type="region of interest" description="Disordered" evidence="1">
    <location>
        <begin position="10"/>
        <end position="29"/>
    </location>
</feature>
<accession>A0A8H7EKW2</accession>
<dbReference type="GeneID" id="62199096"/>
<reference evidence="2" key="1">
    <citation type="submission" date="2020-01" db="EMBL/GenBank/DDBJ databases">
        <authorList>
            <person name="Feng Z.H.Z."/>
        </authorList>
    </citation>
    <scope>NUCLEOTIDE SEQUENCE</scope>
    <source>
        <strain evidence="2">CBS107.38</strain>
    </source>
</reference>
<keyword evidence="3" id="KW-1185">Reference proteome</keyword>
<evidence type="ECO:0000313" key="2">
    <source>
        <dbReference type="EMBL" id="KAF7681895.1"/>
    </source>
</evidence>
<dbReference type="EMBL" id="JAAABM010000001">
    <property type="protein sequence ID" value="KAF7681895.1"/>
    <property type="molecule type" value="Genomic_DNA"/>
</dbReference>
<proteinExistence type="predicted"/>